<dbReference type="SUPFAM" id="SSF53328">
    <property type="entry name" value="Formyltransferase"/>
    <property type="match status" value="1"/>
</dbReference>
<accession>A0A2A9P466</accession>
<dbReference type="AlphaFoldDB" id="A0A2A9P466"/>
<dbReference type="EC" id="2.1.2.9" evidence="1"/>
<keyword evidence="5" id="KW-1185">Reference proteome</keyword>
<dbReference type="CDD" id="cd08646">
    <property type="entry name" value="FMT_core_Met-tRNA-FMT_N"/>
    <property type="match status" value="1"/>
</dbReference>
<evidence type="ECO:0000256" key="2">
    <source>
        <dbReference type="SAM" id="MobiDB-lite"/>
    </source>
</evidence>
<dbReference type="PANTHER" id="PTHR11138">
    <property type="entry name" value="METHIONYL-TRNA FORMYLTRANSFERASE"/>
    <property type="match status" value="1"/>
</dbReference>
<reference evidence="4 5" key="2">
    <citation type="journal article" date="2017" name="Sci. Rep.">
        <title>Ant-infecting Ophiocordyceps genomes reveal a high diversity of potential behavioral manipulation genes and a possible major role for enterotoxins.</title>
        <authorList>
            <person name="de Bekker C."/>
            <person name="Ohm R.A."/>
            <person name="Evans H.C."/>
            <person name="Brachmann A."/>
            <person name="Hughes D.P."/>
        </authorList>
    </citation>
    <scope>NUCLEOTIDE SEQUENCE [LARGE SCALE GENOMIC DNA]</scope>
    <source>
        <strain evidence="4 5">SC16a</strain>
    </source>
</reference>
<evidence type="ECO:0000259" key="3">
    <source>
        <dbReference type="Pfam" id="PF00551"/>
    </source>
</evidence>
<dbReference type="EMBL" id="LAZP02000783">
    <property type="protein sequence ID" value="PFH55747.1"/>
    <property type="molecule type" value="Genomic_DNA"/>
</dbReference>
<feature type="domain" description="Formyl transferase N-terminal" evidence="3">
    <location>
        <begin position="297"/>
        <end position="452"/>
    </location>
</feature>
<evidence type="ECO:0000256" key="1">
    <source>
        <dbReference type="ARBA" id="ARBA00012261"/>
    </source>
</evidence>
<protein>
    <recommendedName>
        <fullName evidence="1">methionyl-tRNA formyltransferase</fullName>
        <ecNumber evidence="1">2.1.2.9</ecNumber>
    </recommendedName>
</protein>
<dbReference type="Proteomes" id="UP000037136">
    <property type="component" value="Unassembled WGS sequence"/>
</dbReference>
<dbReference type="InterPro" id="IPR041711">
    <property type="entry name" value="Met-tRNA-FMT_N"/>
</dbReference>
<evidence type="ECO:0000313" key="4">
    <source>
        <dbReference type="EMBL" id="PFH55747.1"/>
    </source>
</evidence>
<gene>
    <name evidence="4" type="ORF">XA68_17689</name>
</gene>
<reference evidence="4 5" key="1">
    <citation type="journal article" date="2015" name="BMC Genomics">
        <title>Gene expression during zombie ant biting behavior reflects the complexity underlying fungal parasitic behavioral manipulation.</title>
        <authorList>
            <person name="de Bekker C."/>
            <person name="Ohm R.A."/>
            <person name="Loreto R.G."/>
            <person name="Sebastian A."/>
            <person name="Albert I."/>
            <person name="Merrow M."/>
            <person name="Brachmann A."/>
            <person name="Hughes D.P."/>
        </authorList>
    </citation>
    <scope>NUCLEOTIDE SEQUENCE [LARGE SCALE GENOMIC DNA]</scope>
    <source>
        <strain evidence="4 5">SC16a</strain>
    </source>
</reference>
<dbReference type="InterPro" id="IPR002376">
    <property type="entry name" value="Formyl_transf_N"/>
</dbReference>
<comment type="caution">
    <text evidence="4">The sequence shown here is derived from an EMBL/GenBank/DDBJ whole genome shotgun (WGS) entry which is preliminary data.</text>
</comment>
<evidence type="ECO:0000313" key="5">
    <source>
        <dbReference type="Proteomes" id="UP000037136"/>
    </source>
</evidence>
<dbReference type="InterPro" id="IPR036477">
    <property type="entry name" value="Formyl_transf_N_sf"/>
</dbReference>
<dbReference type="PANTHER" id="PTHR11138:SF5">
    <property type="entry name" value="METHIONYL-TRNA FORMYLTRANSFERASE, MITOCHONDRIAL"/>
    <property type="match status" value="1"/>
</dbReference>
<organism evidence="4 5">
    <name type="scientific">Ophiocordyceps unilateralis</name>
    <name type="common">Zombie-ant fungus</name>
    <name type="synonym">Torrubia unilateralis</name>
    <dbReference type="NCBI Taxonomy" id="268505"/>
    <lineage>
        <taxon>Eukaryota</taxon>
        <taxon>Fungi</taxon>
        <taxon>Dikarya</taxon>
        <taxon>Ascomycota</taxon>
        <taxon>Pezizomycotina</taxon>
        <taxon>Sordariomycetes</taxon>
        <taxon>Hypocreomycetidae</taxon>
        <taxon>Hypocreales</taxon>
        <taxon>Ophiocordycipitaceae</taxon>
        <taxon>Ophiocordyceps</taxon>
    </lineage>
</organism>
<feature type="region of interest" description="Disordered" evidence="2">
    <location>
        <begin position="1"/>
        <end position="124"/>
    </location>
</feature>
<dbReference type="OrthoDB" id="10268103at2759"/>
<dbReference type="STRING" id="268505.A0A2A9P466"/>
<dbReference type="GO" id="GO:0004479">
    <property type="term" value="F:methionyl-tRNA formyltransferase activity"/>
    <property type="evidence" value="ECO:0007669"/>
    <property type="project" value="UniProtKB-EC"/>
</dbReference>
<proteinExistence type="predicted"/>
<dbReference type="Gene3D" id="3.40.50.12230">
    <property type="match status" value="1"/>
</dbReference>
<dbReference type="Pfam" id="PF00551">
    <property type="entry name" value="Formyl_trans_N"/>
    <property type="match status" value="1"/>
</dbReference>
<dbReference type="GO" id="GO:0005739">
    <property type="term" value="C:mitochondrion"/>
    <property type="evidence" value="ECO:0007669"/>
    <property type="project" value="TreeGrafter"/>
</dbReference>
<sequence>MREMEPSTPRFLQTRAAGGQFQSTPRFGAASQREQPVVDEPDSEPLEPSVESSAEDAQHEPSLFSTDDRQTKRRRITISPDGPSSPLAGHNLGTYDATSSHESDDSREEVEVEPRATQNQPVFHSAPRFKPTEAVAVRHAPAHQGYLPGGLAAGLQERLSEARVRAGSGVEVVLTVEQVRPGRVMQLVQGKRVDGADSSGKWILAGVKAEEVVVGCIIKVREPTWEVKVEGEVWTVVTPNDSRQRHARHLYRTATNDATAMMLRPLVRRALRNRPCHSRRFESTAHEHQSRASDPLRILFCGSDSFGCESLRALHGEHARDERFVEALDVMVLPPKRVGRGMKQIREVPCKALAEELRLPVHQRATFTKWEVPSGTNLIVVVSFGLFVPPRILHSTKYGGVNVHPSFLPDLRGPAPIHHALLRGDRHIGVSLQTLDDKCFDHGTILAQTPSPGLAVPSGASIQEVTALAATAGAQMLVQGLRDGLHVPPHRDAGWKAVELADRPLTHAPKVSKADSQVDWARWTTAEDFTRCLRVFASVWTRAADGQGQFRRLILQDVMAVEDEPVGVEGSICFEHDDADTTRLERTVRLDEASGACSLRVSEGVWVRLMRVKVEGKDWQDAATALGSFLSGGVQERKVC</sequence>
<name>A0A2A9P466_OPHUN</name>